<protein>
    <submittedName>
        <fullName evidence="2">Uncharacterized protein</fullName>
    </submittedName>
</protein>
<dbReference type="AlphaFoldDB" id="A0A8H9ENJ6"/>
<comment type="caution">
    <text evidence="2">The sequence shown here is derived from an EMBL/GenBank/DDBJ whole genome shotgun (WGS) entry which is preliminary data.</text>
</comment>
<accession>A0A8H9ENJ6</accession>
<dbReference type="EMBL" id="AAXKXX010000001">
    <property type="protein sequence ID" value="EGQ4383501.1"/>
    <property type="molecule type" value="Genomic_DNA"/>
</dbReference>
<dbReference type="Proteomes" id="UP000600220">
    <property type="component" value="Unassembled WGS sequence"/>
</dbReference>
<evidence type="ECO:0000313" key="2">
    <source>
        <dbReference type="EMBL" id="EGQ4383501.1"/>
    </source>
</evidence>
<gene>
    <name evidence="2" type="ORF">EGV54_00090</name>
</gene>
<reference evidence="2 3" key="1">
    <citation type="submission" date="2018-11" db="EMBL/GenBank/DDBJ databases">
        <authorList>
            <consortium name="Veterinary Laboratory Investigation and Response Network"/>
        </authorList>
    </citation>
    <scope>NUCLEOTIDE SEQUENCE [LARGE SCALE GENOMIC DNA]</scope>
    <source>
        <strain evidence="2 3">SPSE-18-VL-LA-PA-Ryan-0021</strain>
    </source>
</reference>
<feature type="coiled-coil region" evidence="1">
    <location>
        <begin position="7"/>
        <end position="34"/>
    </location>
</feature>
<keyword evidence="1" id="KW-0175">Coiled coil</keyword>
<name>A0A8H9ENJ6_STAPS</name>
<organism evidence="2 3">
    <name type="scientific">Staphylococcus pseudintermedius</name>
    <dbReference type="NCBI Taxonomy" id="283734"/>
    <lineage>
        <taxon>Bacteria</taxon>
        <taxon>Bacillati</taxon>
        <taxon>Bacillota</taxon>
        <taxon>Bacilli</taxon>
        <taxon>Bacillales</taxon>
        <taxon>Staphylococcaceae</taxon>
        <taxon>Staphylococcus</taxon>
        <taxon>Staphylococcus intermedius group</taxon>
    </lineage>
</organism>
<evidence type="ECO:0000256" key="1">
    <source>
        <dbReference type="SAM" id="Coils"/>
    </source>
</evidence>
<keyword evidence="3" id="KW-1185">Reference proteome</keyword>
<sequence>MRGTIIVNNTQQYLEELEREAAYAKQMVDETTAKVNELYHDIETRNFNAYEAWVLCKELQNVLQERRAWKQRCLEAKESFNDLGGKKKLNQLKRRQKNRVNKFMKLNSWFDHFSDEAKEIMAGNTAIKVKRNDTLVNQK</sequence>
<proteinExistence type="predicted"/>
<evidence type="ECO:0000313" key="3">
    <source>
        <dbReference type="Proteomes" id="UP000600220"/>
    </source>
</evidence>